<dbReference type="Pfam" id="PF16013">
    <property type="entry name" value="DUF4781"/>
    <property type="match status" value="1"/>
</dbReference>
<dbReference type="AlphaFoldDB" id="A0ABD1DGV2"/>
<keyword evidence="3" id="KW-1185">Reference proteome</keyword>
<dbReference type="EMBL" id="JBEHCU010005815">
    <property type="protein sequence ID" value="KAL1398674.1"/>
    <property type="molecule type" value="Genomic_DNA"/>
</dbReference>
<evidence type="ECO:0000313" key="2">
    <source>
        <dbReference type="EMBL" id="KAL1398674.1"/>
    </source>
</evidence>
<dbReference type="PANTHER" id="PTHR21115">
    <property type="entry name" value="GH06117P-RELATED"/>
    <property type="match status" value="1"/>
</dbReference>
<reference evidence="2 3" key="1">
    <citation type="submission" date="2024-05" db="EMBL/GenBank/DDBJ databases">
        <title>Culex pipiens pipiens assembly and annotation.</title>
        <authorList>
            <person name="Alout H."/>
            <person name="Durand T."/>
        </authorList>
    </citation>
    <scope>NUCLEOTIDE SEQUENCE [LARGE SCALE GENOMIC DNA]</scope>
    <source>
        <strain evidence="2">HA-2024</strain>
        <tissue evidence="2">Whole body</tissue>
    </source>
</reference>
<proteinExistence type="predicted"/>
<organism evidence="2 3">
    <name type="scientific">Culex pipiens pipiens</name>
    <name type="common">Northern house mosquito</name>
    <dbReference type="NCBI Taxonomy" id="38569"/>
    <lineage>
        <taxon>Eukaryota</taxon>
        <taxon>Metazoa</taxon>
        <taxon>Ecdysozoa</taxon>
        <taxon>Arthropoda</taxon>
        <taxon>Hexapoda</taxon>
        <taxon>Insecta</taxon>
        <taxon>Pterygota</taxon>
        <taxon>Neoptera</taxon>
        <taxon>Endopterygota</taxon>
        <taxon>Diptera</taxon>
        <taxon>Nematocera</taxon>
        <taxon>Culicoidea</taxon>
        <taxon>Culicidae</taxon>
        <taxon>Culicinae</taxon>
        <taxon>Culicini</taxon>
        <taxon>Culex</taxon>
        <taxon>Culex</taxon>
    </lineage>
</organism>
<name>A0ABD1DGV2_CULPP</name>
<evidence type="ECO:0000313" key="3">
    <source>
        <dbReference type="Proteomes" id="UP001562425"/>
    </source>
</evidence>
<gene>
    <name evidence="2" type="ORF">pipiens_008779</name>
</gene>
<sequence length="942" mass="105767">MCSAPHKHKPTLLDASFQIPAQSDLIASLFLTTLHAKRECVELYFFLHDFNRRLRMHPGLNCYPDQQTFTKWPQALRAVSLDDKNQLAGLNKLFEVETENQVVNLLGFALNKPLAQFDESPEEVERLLANGEMCFIEDKASVMIRKVVAKMMSYSFSLIPLVVVPDYDKPDKVYETLLIKVFCYGDGCKLYYVDMAARMYDSFEHYLEKNKLPYSILCYPRDGQVSFDATGDIEIECSNVGLKNSIFNVTDIVLGVVGVVGSAGTIFATGGLAIPFLTAAMGSAAYTTGRSIVKLVDSDQHGMSLNPLKDAEARNNWLMVSANLFAFASLGTTATIAAVATNAETITATQLSRLVMAGRVLKGFTAGVNALTIVDSVVYAVNNWHLLSLYEKISLACSVCFCFREVISFINAERLIRECQISGICNFFKGCVVGSITSIDTFVTNTRQLFQSNDQFLEIGLRLVRDLLRNNFDVTVDEEFTTFRFFGFEYKTKTILGMDQVRLSKFLYMIQGIALTFKDAFSLMRKYFGDEAILSTISKHADDRGGEVEHYGMVINDLIQVCEILRRVGSDITVLTEMGLIVGAGHRFTISSAFKTFVKCGVTKAIPLVKALVEMNPREANRLNALRDRPETQEELIFNWITEGTNRSDEMLSKVRSLLTVDDLCTEQSLRITNLNIPQATVEVESLIEVDPKLLKRIIPEKHRFYVNPKFHRIFDAAMGSHRDFLKQVWINGTMLQPNPRDKFFEKLDALDAALQQYSSFVEAIVFFASQMQSANFRQFAYHVLFALNNVERFMKETGFDASGANDAFLADCASVMFRYKQCETKVKELSLAGYCPAEFGQPDEQLLEQVKQLAVAGELRFGPVENAALHLDQIPMLRLGSEILKYNRFIATKCFEREEVRTVVAGLKSLVFLANDDLKVVVGVVHGEGAYIDTVKFTLEN</sequence>
<accession>A0ABD1DGV2</accession>
<dbReference type="InterPro" id="IPR031962">
    <property type="entry name" value="DUF4781"/>
</dbReference>
<comment type="caution">
    <text evidence="2">The sequence shown here is derived from an EMBL/GenBank/DDBJ whole genome shotgun (WGS) entry which is preliminary data.</text>
</comment>
<protein>
    <recommendedName>
        <fullName evidence="1">DUF4781 domain-containing protein</fullName>
    </recommendedName>
</protein>
<evidence type="ECO:0000259" key="1">
    <source>
        <dbReference type="Pfam" id="PF16013"/>
    </source>
</evidence>
<feature type="domain" description="DUF4781" evidence="1">
    <location>
        <begin position="186"/>
        <end position="467"/>
    </location>
</feature>
<dbReference type="PANTHER" id="PTHR21115:SF0">
    <property type="entry name" value="GH06117P-RELATED"/>
    <property type="match status" value="1"/>
</dbReference>
<dbReference type="Proteomes" id="UP001562425">
    <property type="component" value="Unassembled WGS sequence"/>
</dbReference>